<keyword evidence="3" id="KW-1185">Reference proteome</keyword>
<keyword evidence="1" id="KW-0472">Membrane</keyword>
<dbReference type="Proteomes" id="UP000325433">
    <property type="component" value="Unassembled WGS sequence"/>
</dbReference>
<protein>
    <submittedName>
        <fullName evidence="2">Uncharacterized protein</fullName>
    </submittedName>
</protein>
<keyword evidence="1" id="KW-1133">Transmembrane helix</keyword>
<evidence type="ECO:0000313" key="3">
    <source>
        <dbReference type="Proteomes" id="UP000325433"/>
    </source>
</evidence>
<evidence type="ECO:0000313" key="2">
    <source>
        <dbReference type="EMBL" id="KAE8316540.1"/>
    </source>
</evidence>
<sequence length="69" mass="7331">MYVAILEPCGAAVVSSSGLVGIALLILVRISFVMGIIRNFLIQKPPAMEHARKSIGSSTQTVNLFVVVC</sequence>
<proteinExistence type="predicted"/>
<dbReference type="EMBL" id="ML738306">
    <property type="protein sequence ID" value="KAE8316540.1"/>
    <property type="molecule type" value="Genomic_DNA"/>
</dbReference>
<keyword evidence="1" id="KW-0812">Transmembrane</keyword>
<name>A0A5N6WAU7_9EURO</name>
<dbReference type="AlphaFoldDB" id="A0A5N6WAU7"/>
<evidence type="ECO:0000256" key="1">
    <source>
        <dbReference type="SAM" id="Phobius"/>
    </source>
</evidence>
<accession>A0A5N6WAU7</accession>
<organism evidence="2 3">
    <name type="scientific">Aspergillus transmontanensis</name>
    <dbReference type="NCBI Taxonomy" id="1034304"/>
    <lineage>
        <taxon>Eukaryota</taxon>
        <taxon>Fungi</taxon>
        <taxon>Dikarya</taxon>
        <taxon>Ascomycota</taxon>
        <taxon>Pezizomycotina</taxon>
        <taxon>Eurotiomycetes</taxon>
        <taxon>Eurotiomycetidae</taxon>
        <taxon>Eurotiales</taxon>
        <taxon>Aspergillaceae</taxon>
        <taxon>Aspergillus</taxon>
        <taxon>Aspergillus subgen. Circumdati</taxon>
    </lineage>
</organism>
<gene>
    <name evidence="2" type="ORF">BDV41DRAFT_528482</name>
</gene>
<reference evidence="3" key="1">
    <citation type="submission" date="2019-04" db="EMBL/GenBank/DDBJ databases">
        <title>Friends and foes A comparative genomics studyof 23 Aspergillus species from section Flavi.</title>
        <authorList>
            <consortium name="DOE Joint Genome Institute"/>
            <person name="Kjaerbolling I."/>
            <person name="Vesth T."/>
            <person name="Frisvad J.C."/>
            <person name="Nybo J.L."/>
            <person name="Theobald S."/>
            <person name="Kildgaard S."/>
            <person name="Isbrandt T."/>
            <person name="Kuo A."/>
            <person name="Sato A."/>
            <person name="Lyhne E.K."/>
            <person name="Kogle M.E."/>
            <person name="Wiebenga A."/>
            <person name="Kun R.S."/>
            <person name="Lubbers R.J."/>
            <person name="Makela M.R."/>
            <person name="Barry K."/>
            <person name="Chovatia M."/>
            <person name="Clum A."/>
            <person name="Daum C."/>
            <person name="Haridas S."/>
            <person name="He G."/>
            <person name="LaButti K."/>
            <person name="Lipzen A."/>
            <person name="Mondo S."/>
            <person name="Riley R."/>
            <person name="Salamov A."/>
            <person name="Simmons B.A."/>
            <person name="Magnuson J.K."/>
            <person name="Henrissat B."/>
            <person name="Mortensen U.H."/>
            <person name="Larsen T.O."/>
            <person name="Devries R.P."/>
            <person name="Grigoriev I.V."/>
            <person name="Machida M."/>
            <person name="Baker S.E."/>
            <person name="Andersen M.R."/>
        </authorList>
    </citation>
    <scope>NUCLEOTIDE SEQUENCE [LARGE SCALE GENOMIC DNA]</scope>
    <source>
        <strain evidence="3">CBS 130015</strain>
    </source>
</reference>
<feature type="transmembrane region" description="Helical" evidence="1">
    <location>
        <begin position="20"/>
        <end position="41"/>
    </location>
</feature>